<dbReference type="EMBL" id="DMNG01000090">
    <property type="protein sequence ID" value="HAN23984.1"/>
    <property type="molecule type" value="Genomic_DNA"/>
</dbReference>
<evidence type="ECO:0000256" key="1">
    <source>
        <dbReference type="SAM" id="MobiDB-lite"/>
    </source>
</evidence>
<reference evidence="3 4" key="1">
    <citation type="journal article" date="2018" name="Nat. Biotechnol.">
        <title>A standardized bacterial taxonomy based on genome phylogeny substantially revises the tree of life.</title>
        <authorList>
            <person name="Parks D.H."/>
            <person name="Chuvochina M."/>
            <person name="Waite D.W."/>
            <person name="Rinke C."/>
            <person name="Skarshewski A."/>
            <person name="Chaumeil P.A."/>
            <person name="Hugenholtz P."/>
        </authorList>
    </citation>
    <scope>NUCLEOTIDE SEQUENCE [LARGE SCALE GENOMIC DNA]</scope>
    <source>
        <strain evidence="3">UBA9152</strain>
    </source>
</reference>
<evidence type="ECO:0000313" key="4">
    <source>
        <dbReference type="Proteomes" id="UP000257479"/>
    </source>
</evidence>
<feature type="signal peptide" evidence="2">
    <location>
        <begin position="1"/>
        <end position="25"/>
    </location>
</feature>
<organism evidence="3 4">
    <name type="scientific">Microbacterium ginsengisoli</name>
    <dbReference type="NCBI Taxonomy" id="400772"/>
    <lineage>
        <taxon>Bacteria</taxon>
        <taxon>Bacillati</taxon>
        <taxon>Actinomycetota</taxon>
        <taxon>Actinomycetes</taxon>
        <taxon>Micrococcales</taxon>
        <taxon>Microbacteriaceae</taxon>
        <taxon>Microbacterium</taxon>
    </lineage>
</organism>
<feature type="compositionally biased region" description="Low complexity" evidence="1">
    <location>
        <begin position="32"/>
        <end position="50"/>
    </location>
</feature>
<feature type="region of interest" description="Disordered" evidence="1">
    <location>
        <begin position="25"/>
        <end position="50"/>
    </location>
</feature>
<keyword evidence="2" id="KW-0732">Signal</keyword>
<accession>A0A3C1KC85</accession>
<dbReference type="AlphaFoldDB" id="A0A3C1KC85"/>
<evidence type="ECO:0000313" key="3">
    <source>
        <dbReference type="EMBL" id="HAN23984.1"/>
    </source>
</evidence>
<comment type="caution">
    <text evidence="3">The sequence shown here is derived from an EMBL/GenBank/DDBJ whole genome shotgun (WGS) entry which is preliminary data.</text>
</comment>
<protein>
    <recommendedName>
        <fullName evidence="5">Nitrate ABC transporter substrate-binding protein</fullName>
    </recommendedName>
</protein>
<proteinExistence type="predicted"/>
<name>A0A3C1KC85_9MICO</name>
<gene>
    <name evidence="3" type="ORF">DCP95_05350</name>
</gene>
<dbReference type="PROSITE" id="PS51257">
    <property type="entry name" value="PROKAR_LIPOPROTEIN"/>
    <property type="match status" value="1"/>
</dbReference>
<evidence type="ECO:0000256" key="2">
    <source>
        <dbReference type="SAM" id="SignalP"/>
    </source>
</evidence>
<dbReference type="OrthoDB" id="5082740at2"/>
<feature type="chain" id="PRO_5017757604" description="Nitrate ABC transporter substrate-binding protein" evidence="2">
    <location>
        <begin position="26"/>
        <end position="188"/>
    </location>
</feature>
<sequence length="188" mass="19342">MTRRATMLTATTLALVALTGCTATASPAPSNPVASTPAATGTASATPVPTGTATAAAATCDGILDPSVVKSLSDQGWTFRQESFRAGSTVLTGGLQCVWGDYSIASDHVQIYGWAPISAEQAASVRTDLLAQGFRAVEDSRGSYLTENANTAIATDADGYGTTYQFGDGWITLSDTKQGLLLIERPTA</sequence>
<dbReference type="RefSeq" id="WP_052672053.1">
    <property type="nucleotide sequence ID" value="NZ_JYIY01000079.1"/>
</dbReference>
<dbReference type="Proteomes" id="UP000257479">
    <property type="component" value="Unassembled WGS sequence"/>
</dbReference>
<evidence type="ECO:0008006" key="5">
    <source>
        <dbReference type="Google" id="ProtNLM"/>
    </source>
</evidence>